<feature type="binding site" evidence="3">
    <location>
        <position position="205"/>
    </location>
    <ligand>
        <name>substrate</name>
    </ligand>
</feature>
<dbReference type="PANTHER" id="PTHR33376:SF5">
    <property type="entry name" value="EXTRACYTOPLASMIC SOLUTE RECEPTOR PROTEIN"/>
    <property type="match status" value="1"/>
</dbReference>
<organism evidence="4 5">
    <name type="scientific">Ferruginivarius sediminum</name>
    <dbReference type="NCBI Taxonomy" id="2661937"/>
    <lineage>
        <taxon>Bacteria</taxon>
        <taxon>Pseudomonadati</taxon>
        <taxon>Pseudomonadota</taxon>
        <taxon>Alphaproteobacteria</taxon>
        <taxon>Rhodospirillales</taxon>
        <taxon>Rhodospirillaceae</taxon>
        <taxon>Ferruginivarius</taxon>
    </lineage>
</organism>
<proteinExistence type="predicted"/>
<keyword evidence="5" id="KW-1185">Reference proteome</keyword>
<dbReference type="InterPro" id="IPR018389">
    <property type="entry name" value="DctP_fam"/>
</dbReference>
<keyword evidence="1" id="KW-0732">Signal</keyword>
<gene>
    <name evidence="4" type="ORF">DRB17_10325</name>
</gene>
<keyword evidence="3" id="KW-0479">Metal-binding</keyword>
<dbReference type="CDD" id="cd13604">
    <property type="entry name" value="PBP2_TRAP_ketoacid_lactate_like"/>
    <property type="match status" value="1"/>
</dbReference>
<evidence type="ECO:0000313" key="4">
    <source>
        <dbReference type="EMBL" id="RDD61991.1"/>
    </source>
</evidence>
<reference evidence="4 5" key="1">
    <citation type="submission" date="2018-07" db="EMBL/GenBank/DDBJ databases">
        <title>Venubactetium sediminum gen. nov., sp. nov., isolated from a marine solar saltern.</title>
        <authorList>
            <person name="Wang S."/>
        </authorList>
    </citation>
    <scope>NUCLEOTIDE SEQUENCE [LARGE SCALE GENOMIC DNA]</scope>
    <source>
        <strain evidence="4 5">WD2A32</strain>
    </source>
</reference>
<evidence type="ECO:0000256" key="3">
    <source>
        <dbReference type="PIRSR" id="PIRSR039026-2"/>
    </source>
</evidence>
<feature type="binding site" evidence="3">
    <location>
        <position position="179"/>
    </location>
    <ligand>
        <name>substrate</name>
    </ligand>
</feature>
<name>A0A369T9I5_9PROT</name>
<dbReference type="GO" id="GO:0055085">
    <property type="term" value="P:transmembrane transport"/>
    <property type="evidence" value="ECO:0007669"/>
    <property type="project" value="InterPro"/>
</dbReference>
<dbReference type="AlphaFoldDB" id="A0A369T9I5"/>
<feature type="binding site" evidence="2">
    <location>
        <position position="142"/>
    </location>
    <ligand>
        <name>substrate</name>
    </ligand>
</feature>
<dbReference type="InterPro" id="IPR038404">
    <property type="entry name" value="TRAP_DctP_sf"/>
</dbReference>
<feature type="binding site" evidence="2">
    <location>
        <position position="121"/>
    </location>
    <ligand>
        <name>substrate</name>
    </ligand>
</feature>
<evidence type="ECO:0000256" key="2">
    <source>
        <dbReference type="PIRSR" id="PIRSR039026-1"/>
    </source>
</evidence>
<dbReference type="GO" id="GO:0046872">
    <property type="term" value="F:metal ion binding"/>
    <property type="evidence" value="ECO:0007669"/>
    <property type="project" value="UniProtKB-KW"/>
</dbReference>
<dbReference type="Pfam" id="PF03480">
    <property type="entry name" value="DctP"/>
    <property type="match status" value="1"/>
</dbReference>
<evidence type="ECO:0000313" key="5">
    <source>
        <dbReference type="Proteomes" id="UP000253941"/>
    </source>
</evidence>
<dbReference type="PIRSF" id="PIRSF039026">
    <property type="entry name" value="SiaP"/>
    <property type="match status" value="1"/>
</dbReference>
<dbReference type="Gene3D" id="3.40.190.10">
    <property type="entry name" value="Periplasmic binding protein-like II"/>
    <property type="match status" value="1"/>
</dbReference>
<dbReference type="Gene3D" id="3.40.190.170">
    <property type="entry name" value="Bacterial extracellular solute-binding protein, family 7"/>
    <property type="match status" value="1"/>
</dbReference>
<dbReference type="PANTHER" id="PTHR33376">
    <property type="match status" value="1"/>
</dbReference>
<comment type="caution">
    <text evidence="4">The sequence shown here is derived from an EMBL/GenBank/DDBJ whole genome shotgun (WGS) entry which is preliminary data.</text>
</comment>
<sequence>MQSVYPGSFPIVGETGKSLGERVKLLSGGTLDIEFHEPGAIVPAGEAWDAVSIGGVDAAWYSPGFAQGVIPSAAMFTAVPFGPRAPEYLAWYYYGGGKDLWREIAGKHNIVSILCTTLPPEASGWFREEITSVDQLKGMKMRIFGLGARVMEKLGAQAQTLPVGDTVPALELGTIDAAEVSMPSLDLGLGMQQYADHYYFPGWHQQTSLFSLIVNKDVWDGLSERQQAIVNEVCRASVTDSIARGEATQFDAMQTLKEKGVTLHRWPDEILDAYRQAWSEVAAEMAENDADFARVWESYKTFRKNYQIWESMGYLD</sequence>
<dbReference type="Proteomes" id="UP000253941">
    <property type="component" value="Unassembled WGS sequence"/>
</dbReference>
<accession>A0A369T9I5</accession>
<dbReference type="EMBL" id="QPMH01000008">
    <property type="protein sequence ID" value="RDD61991.1"/>
    <property type="molecule type" value="Genomic_DNA"/>
</dbReference>
<dbReference type="NCBIfam" id="NF037995">
    <property type="entry name" value="TRAP_S1"/>
    <property type="match status" value="1"/>
</dbReference>
<dbReference type="GO" id="GO:0031317">
    <property type="term" value="C:tripartite ATP-independent periplasmic transporter complex"/>
    <property type="evidence" value="ECO:0007669"/>
    <property type="project" value="InterPro"/>
</dbReference>
<protein>
    <submittedName>
        <fullName evidence="4">C4-dicarboxylate ABC transporter</fullName>
    </submittedName>
</protein>
<dbReference type="InterPro" id="IPR026289">
    <property type="entry name" value="SBP_TakP-like"/>
</dbReference>
<evidence type="ECO:0000256" key="1">
    <source>
        <dbReference type="ARBA" id="ARBA00022729"/>
    </source>
</evidence>